<evidence type="ECO:0000256" key="7">
    <source>
        <dbReference type="HAMAP-Rule" id="MF_00607"/>
    </source>
</evidence>
<evidence type="ECO:0000256" key="3">
    <source>
        <dbReference type="ARBA" id="ARBA00022603"/>
    </source>
</evidence>
<reference evidence="10 11" key="1">
    <citation type="submission" date="2018-06" db="EMBL/GenBank/DDBJ databases">
        <title>Genomic insight into two independent archaeal endosymbiosis events.</title>
        <authorList>
            <person name="Lind A.E."/>
            <person name="Lewis W.H."/>
            <person name="Spang A."/>
            <person name="Guy L."/>
            <person name="Embley M.T."/>
            <person name="Ettema T.J.G."/>
        </authorList>
    </citation>
    <scope>NUCLEOTIDE SEQUENCE [LARGE SCALE GENOMIC DNA]</scope>
    <source>
        <strain evidence="10">NOE</strain>
    </source>
</reference>
<dbReference type="SUPFAM" id="SSF53335">
    <property type="entry name" value="S-adenosyl-L-methionine-dependent methyltransferases"/>
    <property type="match status" value="1"/>
</dbReference>
<comment type="similarity">
    <text evidence="7">Belongs to the class I-like SAM-binding methyltransferase superfamily. rRNA adenine N(6)-methyltransferase family. RsmA subfamily.</text>
</comment>
<dbReference type="InterPro" id="IPR023165">
    <property type="entry name" value="rRNA_Ade_diMease-like_C"/>
</dbReference>
<organism evidence="10 11">
    <name type="scientific">Candidatus Methanobinarius endosymbioticus</name>
    <dbReference type="NCBI Taxonomy" id="2006182"/>
    <lineage>
        <taxon>Archaea</taxon>
        <taxon>Methanobacteriati</taxon>
        <taxon>Methanobacteriota</taxon>
        <taxon>Methanomada group</taxon>
        <taxon>Methanobacteria</taxon>
        <taxon>Methanobacteriales</taxon>
        <taxon>Methanobacteriaceae</taxon>
        <taxon>Candidatus Methanobinarius</taxon>
    </lineage>
</organism>
<dbReference type="GO" id="GO:0005737">
    <property type="term" value="C:cytoplasm"/>
    <property type="evidence" value="ECO:0007669"/>
    <property type="project" value="UniProtKB-SubCell"/>
</dbReference>
<dbReference type="GO" id="GO:0000179">
    <property type="term" value="F:rRNA (adenine-N6,N6-)-dimethyltransferase activity"/>
    <property type="evidence" value="ECO:0007669"/>
    <property type="project" value="UniProtKB-UniRule"/>
</dbReference>
<evidence type="ECO:0000313" key="10">
    <source>
        <dbReference type="EMBL" id="RBQ22701.1"/>
    </source>
</evidence>
<feature type="binding site" evidence="7 8">
    <location>
        <position position="36"/>
    </location>
    <ligand>
        <name>S-adenosyl-L-methionine</name>
        <dbReference type="ChEBI" id="CHEBI:59789"/>
    </ligand>
</feature>
<dbReference type="Gene3D" id="3.40.50.150">
    <property type="entry name" value="Vaccinia Virus protein VP39"/>
    <property type="match status" value="1"/>
</dbReference>
<dbReference type="AlphaFoldDB" id="A0A366M8X9"/>
<dbReference type="InterPro" id="IPR020596">
    <property type="entry name" value="rRNA_Ade_Mease_Trfase_CS"/>
</dbReference>
<dbReference type="HAMAP" id="MF_00607">
    <property type="entry name" value="16SrRNA_methyltr_A"/>
    <property type="match status" value="1"/>
</dbReference>
<dbReference type="EMBL" id="NIZT01000054">
    <property type="protein sequence ID" value="RBQ22701.1"/>
    <property type="molecule type" value="Genomic_DNA"/>
</dbReference>
<keyword evidence="6 7" id="KW-0694">RNA-binding</keyword>
<dbReference type="PROSITE" id="PS51689">
    <property type="entry name" value="SAM_RNA_A_N6_MT"/>
    <property type="match status" value="1"/>
</dbReference>
<feature type="binding site" evidence="7 8">
    <location>
        <position position="38"/>
    </location>
    <ligand>
        <name>S-adenosyl-L-methionine</name>
        <dbReference type="ChEBI" id="CHEBI:59789"/>
    </ligand>
</feature>
<dbReference type="PROSITE" id="PS01131">
    <property type="entry name" value="RRNA_A_DIMETH"/>
    <property type="match status" value="1"/>
</dbReference>
<comment type="function">
    <text evidence="7">Specifically dimethylates two adjacent adenosines in the loop of a conserved hairpin near the 3'-end of 16S rRNA in the 30S particle. May play a critical role in biogenesis of 30S subunits.</text>
</comment>
<dbReference type="PANTHER" id="PTHR11727:SF7">
    <property type="entry name" value="DIMETHYLADENOSINE TRANSFERASE-RELATED"/>
    <property type="match status" value="1"/>
</dbReference>
<evidence type="ECO:0000256" key="1">
    <source>
        <dbReference type="ARBA" id="ARBA00022490"/>
    </source>
</evidence>
<dbReference type="Proteomes" id="UP000253099">
    <property type="component" value="Unassembled WGS sequence"/>
</dbReference>
<dbReference type="CDD" id="cd02440">
    <property type="entry name" value="AdoMet_MTases"/>
    <property type="match status" value="1"/>
</dbReference>
<dbReference type="Gene3D" id="1.10.8.100">
    <property type="entry name" value="Ribosomal RNA adenine dimethylase-like, domain 2"/>
    <property type="match status" value="1"/>
</dbReference>
<keyword evidence="2 7" id="KW-0698">rRNA processing</keyword>
<dbReference type="InterPro" id="IPR001737">
    <property type="entry name" value="KsgA/Erm"/>
</dbReference>
<feature type="domain" description="Ribosomal RNA adenine methylase transferase N-terminal" evidence="9">
    <location>
        <begin position="43"/>
        <end position="212"/>
    </location>
</feature>
<evidence type="ECO:0000313" key="11">
    <source>
        <dbReference type="Proteomes" id="UP000253099"/>
    </source>
</evidence>
<dbReference type="InterPro" id="IPR020598">
    <property type="entry name" value="rRNA_Ade_methylase_Trfase_N"/>
</dbReference>
<protein>
    <recommendedName>
        <fullName evidence="7">Probable ribosomal RNA small subunit methyltransferase A</fullName>
        <ecNumber evidence="7">2.1.1.-</ecNumber>
    </recommendedName>
    <alternativeName>
        <fullName evidence="7">16S rRNA dimethyladenosine transferase</fullName>
    </alternativeName>
    <alternativeName>
        <fullName evidence="7">16S rRNA dimethylase</fullName>
    </alternativeName>
    <alternativeName>
        <fullName evidence="7">S-adenosylmethionine-6-N',N'-adenosyl(rRNA) dimethyltransferase</fullName>
    </alternativeName>
</protein>
<evidence type="ECO:0000256" key="6">
    <source>
        <dbReference type="ARBA" id="ARBA00022884"/>
    </source>
</evidence>
<comment type="subcellular location">
    <subcellularLocation>
        <location evidence="7">Cytoplasm</location>
    </subcellularLocation>
</comment>
<sequence>MKLNENNNLKNLSLAKQTKHLLQNHGIRLNRNLGQNYLIDDFKRKKIIDFANINNNDIILEIGPGIGTLTLELAKKAKKVIAIEQDPKIFEILSERIKKGSIDNIELINEDALKTNILKFSESNKIVSNLPYQISSPITFKFLDFDFDMAILMYQKEFVQRMIAKVCEKNYSRLSAMLYFKAKIEFLDNIPPHSFIPRPKVNSAVVKLTPINYEDIFSPEKINFKELLNKVSFKNIFNDYANVCRIIFPHINKKIRNALIDSRHMLNYKDKKELRDLLDAHDSLDPFLEKRVISTSPEELLELTIILKKIFKRY</sequence>
<feature type="binding site" evidence="7 8">
    <location>
        <position position="129"/>
    </location>
    <ligand>
        <name>S-adenosyl-L-methionine</name>
        <dbReference type="ChEBI" id="CHEBI:59789"/>
    </ligand>
</feature>
<feature type="binding site" evidence="7 8">
    <location>
        <position position="111"/>
    </location>
    <ligand>
        <name>S-adenosyl-L-methionine</name>
        <dbReference type="ChEBI" id="CHEBI:59789"/>
    </ligand>
</feature>
<evidence type="ECO:0000256" key="5">
    <source>
        <dbReference type="ARBA" id="ARBA00022691"/>
    </source>
</evidence>
<keyword evidence="4 7" id="KW-0808">Transferase</keyword>
<keyword evidence="3 7" id="KW-0489">Methyltransferase</keyword>
<accession>A0A366M8X9</accession>
<dbReference type="NCBIfam" id="TIGR00755">
    <property type="entry name" value="ksgA"/>
    <property type="match status" value="1"/>
</dbReference>
<evidence type="ECO:0000256" key="4">
    <source>
        <dbReference type="ARBA" id="ARBA00022679"/>
    </source>
</evidence>
<keyword evidence="5 7" id="KW-0949">S-adenosyl-L-methionine</keyword>
<dbReference type="Pfam" id="PF00398">
    <property type="entry name" value="RrnaAD"/>
    <property type="match status" value="1"/>
</dbReference>
<keyword evidence="11" id="KW-1185">Reference proteome</keyword>
<dbReference type="InterPro" id="IPR011530">
    <property type="entry name" value="rRNA_adenine_dimethylase"/>
</dbReference>
<dbReference type="GO" id="GO:0003723">
    <property type="term" value="F:RNA binding"/>
    <property type="evidence" value="ECO:0007669"/>
    <property type="project" value="UniProtKB-UniRule"/>
</dbReference>
<comment type="caution">
    <text evidence="10">The sequence shown here is derived from an EMBL/GenBank/DDBJ whole genome shotgun (WGS) entry which is preliminary data.</text>
</comment>
<evidence type="ECO:0000256" key="8">
    <source>
        <dbReference type="PROSITE-ProRule" id="PRU01026"/>
    </source>
</evidence>
<name>A0A366M8X9_9EURY</name>
<feature type="binding site" evidence="7 8">
    <location>
        <position position="63"/>
    </location>
    <ligand>
        <name>S-adenosyl-L-methionine</name>
        <dbReference type="ChEBI" id="CHEBI:59789"/>
    </ligand>
</feature>
<feature type="binding site" evidence="7 8">
    <location>
        <position position="84"/>
    </location>
    <ligand>
        <name>S-adenosyl-L-methionine</name>
        <dbReference type="ChEBI" id="CHEBI:59789"/>
    </ligand>
</feature>
<dbReference type="EC" id="2.1.1.-" evidence="7"/>
<keyword evidence="1 7" id="KW-0963">Cytoplasm</keyword>
<dbReference type="InterPro" id="IPR029063">
    <property type="entry name" value="SAM-dependent_MTases_sf"/>
</dbReference>
<evidence type="ECO:0000259" key="9">
    <source>
        <dbReference type="SMART" id="SM00650"/>
    </source>
</evidence>
<gene>
    <name evidence="7 10" type="primary">rsmA</name>
    <name evidence="7" type="synonym">ksgA</name>
    <name evidence="10" type="ORF">ALNOE001_16680</name>
</gene>
<proteinExistence type="inferred from homology"/>
<evidence type="ECO:0000256" key="2">
    <source>
        <dbReference type="ARBA" id="ARBA00022552"/>
    </source>
</evidence>
<dbReference type="PANTHER" id="PTHR11727">
    <property type="entry name" value="DIMETHYLADENOSINE TRANSFERASE"/>
    <property type="match status" value="1"/>
</dbReference>
<dbReference type="SMART" id="SM00650">
    <property type="entry name" value="rADc"/>
    <property type="match status" value="1"/>
</dbReference>